<keyword evidence="10 14" id="KW-1133">Transmembrane helix</keyword>
<sequence>MKLKIRGKIFLLILLAVLFFVISWISGSWFSLAGGILIILGLALTISYFYSSGIRKLEISLEKVGKTILNTEKEMEKNMDVEDLSKTFEVLLNQVQDKEKTLSKQESEMETMLQALSEAVVAVDQNLRILVFNKMAETFTGLTSKAIIGKHLDEVILVYGGDERIILSNYIHKPEELATIHREKGLQIRSQAGKIYHVSILIAAVSFSVSENNGYILTIYDETNQKALEEMKLDFVSMAAHELRTPLTVIRGYAELLNSEIGDKLSPEHQEHLHRLTYNASNLGTLIDNLLNVSRIERGSYKIDPMPLDMVSLARNVVTDMLDQANSKGQKLTFMEPMEKLPPVMADRIRINQVLTNLVTNAITYTPVGESITVSVYRKDSFLEISVKDTGIGIPTEAIPKLFTKFFRVSSVLEQGSKGTGLGLFISKSIIAMHGGEINVESEVGKGSNFHFTIPIATSVATDQAIPYQAMKSGRGITLNPERIAHLYSN</sequence>
<evidence type="ECO:0000256" key="6">
    <source>
        <dbReference type="ARBA" id="ARBA00022692"/>
    </source>
</evidence>
<dbReference type="Gene3D" id="3.30.450.20">
    <property type="entry name" value="PAS domain"/>
    <property type="match status" value="1"/>
</dbReference>
<dbReference type="PANTHER" id="PTHR42878">
    <property type="entry name" value="TWO-COMPONENT HISTIDINE KINASE"/>
    <property type="match status" value="1"/>
</dbReference>
<protein>
    <recommendedName>
        <fullName evidence="3">histidine kinase</fullName>
        <ecNumber evidence="3">2.7.13.3</ecNumber>
    </recommendedName>
</protein>
<dbReference type="SMART" id="SM00091">
    <property type="entry name" value="PAS"/>
    <property type="match status" value="1"/>
</dbReference>
<dbReference type="EMBL" id="MFJB01000027">
    <property type="protein sequence ID" value="OGG00263.1"/>
    <property type="molecule type" value="Genomic_DNA"/>
</dbReference>
<evidence type="ECO:0000256" key="1">
    <source>
        <dbReference type="ARBA" id="ARBA00000085"/>
    </source>
</evidence>
<dbReference type="FunFam" id="3.30.565.10:FF:000006">
    <property type="entry name" value="Sensor histidine kinase WalK"/>
    <property type="match status" value="1"/>
</dbReference>
<keyword evidence="12 14" id="KW-0472">Membrane</keyword>
<evidence type="ECO:0000256" key="13">
    <source>
        <dbReference type="SAM" id="Coils"/>
    </source>
</evidence>
<keyword evidence="11" id="KW-0902">Two-component regulatory system</keyword>
<dbReference type="InterPro" id="IPR003594">
    <property type="entry name" value="HATPase_dom"/>
</dbReference>
<name>A0A1F5YJM3_9BACT</name>
<feature type="transmembrane region" description="Helical" evidence="14">
    <location>
        <begin position="9"/>
        <end position="26"/>
    </location>
</feature>
<evidence type="ECO:0000256" key="12">
    <source>
        <dbReference type="ARBA" id="ARBA00023136"/>
    </source>
</evidence>
<dbReference type="PANTHER" id="PTHR42878:SF7">
    <property type="entry name" value="SENSOR HISTIDINE KINASE GLRK"/>
    <property type="match status" value="1"/>
</dbReference>
<comment type="subcellular location">
    <subcellularLocation>
        <location evidence="2">Membrane</location>
        <topology evidence="2">Multi-pass membrane protein</topology>
    </subcellularLocation>
</comment>
<dbReference type="InterPro" id="IPR005467">
    <property type="entry name" value="His_kinase_dom"/>
</dbReference>
<dbReference type="InterPro" id="IPR036097">
    <property type="entry name" value="HisK_dim/P_sf"/>
</dbReference>
<keyword evidence="8" id="KW-0418">Kinase</keyword>
<comment type="catalytic activity">
    <reaction evidence="1">
        <text>ATP + protein L-histidine = ADP + protein N-phospho-L-histidine.</text>
        <dbReference type="EC" id="2.7.13.3"/>
    </reaction>
</comment>
<dbReference type="Pfam" id="PF02518">
    <property type="entry name" value="HATPase_c"/>
    <property type="match status" value="1"/>
</dbReference>
<accession>A0A1F5YJM3</accession>
<evidence type="ECO:0000256" key="14">
    <source>
        <dbReference type="SAM" id="Phobius"/>
    </source>
</evidence>
<dbReference type="Proteomes" id="UP000177396">
    <property type="component" value="Unassembled WGS sequence"/>
</dbReference>
<keyword evidence="6 14" id="KW-0812">Transmembrane</keyword>
<evidence type="ECO:0000256" key="5">
    <source>
        <dbReference type="ARBA" id="ARBA00022679"/>
    </source>
</evidence>
<gene>
    <name evidence="17" type="ORF">A2153_04820</name>
</gene>
<dbReference type="SMART" id="SM00387">
    <property type="entry name" value="HATPase_c"/>
    <property type="match status" value="1"/>
</dbReference>
<dbReference type="FunFam" id="1.10.287.130:FF:000001">
    <property type="entry name" value="Two-component sensor histidine kinase"/>
    <property type="match status" value="1"/>
</dbReference>
<dbReference type="InterPro" id="IPR035965">
    <property type="entry name" value="PAS-like_dom_sf"/>
</dbReference>
<feature type="domain" description="Histidine kinase" evidence="15">
    <location>
        <begin position="238"/>
        <end position="458"/>
    </location>
</feature>
<dbReference type="CDD" id="cd16922">
    <property type="entry name" value="HATPase_EvgS-ArcB-TorS-like"/>
    <property type="match status" value="1"/>
</dbReference>
<evidence type="ECO:0000256" key="7">
    <source>
        <dbReference type="ARBA" id="ARBA00022741"/>
    </source>
</evidence>
<reference evidence="17 18" key="1">
    <citation type="journal article" date="2016" name="Nat. Commun.">
        <title>Thousands of microbial genomes shed light on interconnected biogeochemical processes in an aquifer system.</title>
        <authorList>
            <person name="Anantharaman K."/>
            <person name="Brown C.T."/>
            <person name="Hug L.A."/>
            <person name="Sharon I."/>
            <person name="Castelle C.J."/>
            <person name="Probst A.J."/>
            <person name="Thomas B.C."/>
            <person name="Singh A."/>
            <person name="Wilkins M.J."/>
            <person name="Karaoz U."/>
            <person name="Brodie E.L."/>
            <person name="Williams K.H."/>
            <person name="Hubbard S.S."/>
            <person name="Banfield J.F."/>
        </authorList>
    </citation>
    <scope>NUCLEOTIDE SEQUENCE [LARGE SCALE GENOMIC DNA]</scope>
</reference>
<dbReference type="SUPFAM" id="SSF55785">
    <property type="entry name" value="PYP-like sensor domain (PAS domain)"/>
    <property type="match status" value="1"/>
</dbReference>
<dbReference type="CDD" id="cd00130">
    <property type="entry name" value="PAS"/>
    <property type="match status" value="1"/>
</dbReference>
<evidence type="ECO:0000259" key="16">
    <source>
        <dbReference type="PROSITE" id="PS50112"/>
    </source>
</evidence>
<dbReference type="AlphaFoldDB" id="A0A1F5YJM3"/>
<dbReference type="InterPro" id="IPR004358">
    <property type="entry name" value="Sig_transdc_His_kin-like_C"/>
</dbReference>
<dbReference type="PROSITE" id="PS50112">
    <property type="entry name" value="PAS"/>
    <property type="match status" value="1"/>
</dbReference>
<evidence type="ECO:0000256" key="4">
    <source>
        <dbReference type="ARBA" id="ARBA00022553"/>
    </source>
</evidence>
<dbReference type="GO" id="GO:0000155">
    <property type="term" value="F:phosphorelay sensor kinase activity"/>
    <property type="evidence" value="ECO:0007669"/>
    <property type="project" value="InterPro"/>
</dbReference>
<evidence type="ECO:0000256" key="8">
    <source>
        <dbReference type="ARBA" id="ARBA00022777"/>
    </source>
</evidence>
<feature type="transmembrane region" description="Helical" evidence="14">
    <location>
        <begin position="32"/>
        <end position="50"/>
    </location>
</feature>
<dbReference type="Gene3D" id="3.30.565.10">
    <property type="entry name" value="Histidine kinase-like ATPase, C-terminal domain"/>
    <property type="match status" value="1"/>
</dbReference>
<evidence type="ECO:0000313" key="18">
    <source>
        <dbReference type="Proteomes" id="UP000177396"/>
    </source>
</evidence>
<dbReference type="PROSITE" id="PS50109">
    <property type="entry name" value="HIS_KIN"/>
    <property type="match status" value="1"/>
</dbReference>
<dbReference type="SUPFAM" id="SSF47384">
    <property type="entry name" value="Homodimeric domain of signal transducing histidine kinase"/>
    <property type="match status" value="1"/>
</dbReference>
<keyword evidence="4" id="KW-0597">Phosphoprotein</keyword>
<feature type="domain" description="PAS" evidence="16">
    <location>
        <begin position="105"/>
        <end position="152"/>
    </location>
</feature>
<dbReference type="Pfam" id="PF00512">
    <property type="entry name" value="HisKA"/>
    <property type="match status" value="1"/>
</dbReference>
<dbReference type="PRINTS" id="PR00344">
    <property type="entry name" value="BCTRLSENSOR"/>
</dbReference>
<organism evidence="17 18">
    <name type="scientific">Candidatus Gottesmanbacteria bacterium RBG_16_38_7b</name>
    <dbReference type="NCBI Taxonomy" id="1798372"/>
    <lineage>
        <taxon>Bacteria</taxon>
        <taxon>Candidatus Gottesmaniibacteriota</taxon>
    </lineage>
</organism>
<dbReference type="Pfam" id="PF00989">
    <property type="entry name" value="PAS"/>
    <property type="match status" value="1"/>
</dbReference>
<dbReference type="InterPro" id="IPR013767">
    <property type="entry name" value="PAS_fold"/>
</dbReference>
<dbReference type="EC" id="2.7.13.3" evidence="3"/>
<evidence type="ECO:0000256" key="2">
    <source>
        <dbReference type="ARBA" id="ARBA00004141"/>
    </source>
</evidence>
<evidence type="ECO:0000256" key="3">
    <source>
        <dbReference type="ARBA" id="ARBA00012438"/>
    </source>
</evidence>
<evidence type="ECO:0000256" key="10">
    <source>
        <dbReference type="ARBA" id="ARBA00022989"/>
    </source>
</evidence>
<evidence type="ECO:0000256" key="9">
    <source>
        <dbReference type="ARBA" id="ARBA00022840"/>
    </source>
</evidence>
<dbReference type="InterPro" id="IPR036890">
    <property type="entry name" value="HATPase_C_sf"/>
</dbReference>
<dbReference type="GO" id="GO:0016020">
    <property type="term" value="C:membrane"/>
    <property type="evidence" value="ECO:0007669"/>
    <property type="project" value="UniProtKB-SubCell"/>
</dbReference>
<keyword evidence="9" id="KW-0067">ATP-binding</keyword>
<evidence type="ECO:0000259" key="15">
    <source>
        <dbReference type="PROSITE" id="PS50109"/>
    </source>
</evidence>
<keyword evidence="13" id="KW-0175">Coiled coil</keyword>
<dbReference type="GO" id="GO:0006355">
    <property type="term" value="P:regulation of DNA-templated transcription"/>
    <property type="evidence" value="ECO:0007669"/>
    <property type="project" value="InterPro"/>
</dbReference>
<evidence type="ECO:0000313" key="17">
    <source>
        <dbReference type="EMBL" id="OGG00263.1"/>
    </source>
</evidence>
<dbReference type="InterPro" id="IPR050351">
    <property type="entry name" value="BphY/WalK/GraS-like"/>
</dbReference>
<dbReference type="NCBIfam" id="TIGR00229">
    <property type="entry name" value="sensory_box"/>
    <property type="match status" value="1"/>
</dbReference>
<comment type="caution">
    <text evidence="17">The sequence shown here is derived from an EMBL/GenBank/DDBJ whole genome shotgun (WGS) entry which is preliminary data.</text>
</comment>
<dbReference type="InterPro" id="IPR000014">
    <property type="entry name" value="PAS"/>
</dbReference>
<keyword evidence="5" id="KW-0808">Transferase</keyword>
<keyword evidence="7" id="KW-0547">Nucleotide-binding</keyword>
<dbReference type="GO" id="GO:0030295">
    <property type="term" value="F:protein kinase activator activity"/>
    <property type="evidence" value="ECO:0007669"/>
    <property type="project" value="TreeGrafter"/>
</dbReference>
<dbReference type="GO" id="GO:0000156">
    <property type="term" value="F:phosphorelay response regulator activity"/>
    <property type="evidence" value="ECO:0007669"/>
    <property type="project" value="TreeGrafter"/>
</dbReference>
<dbReference type="SMART" id="SM00388">
    <property type="entry name" value="HisKA"/>
    <property type="match status" value="1"/>
</dbReference>
<dbReference type="CDD" id="cd00082">
    <property type="entry name" value="HisKA"/>
    <property type="match status" value="1"/>
</dbReference>
<evidence type="ECO:0000256" key="11">
    <source>
        <dbReference type="ARBA" id="ARBA00023012"/>
    </source>
</evidence>
<dbReference type="InterPro" id="IPR003661">
    <property type="entry name" value="HisK_dim/P_dom"/>
</dbReference>
<dbReference type="GO" id="GO:0005524">
    <property type="term" value="F:ATP binding"/>
    <property type="evidence" value="ECO:0007669"/>
    <property type="project" value="UniProtKB-KW"/>
</dbReference>
<dbReference type="Gene3D" id="1.10.287.130">
    <property type="match status" value="1"/>
</dbReference>
<dbReference type="GO" id="GO:0007234">
    <property type="term" value="P:osmosensory signaling via phosphorelay pathway"/>
    <property type="evidence" value="ECO:0007669"/>
    <property type="project" value="TreeGrafter"/>
</dbReference>
<dbReference type="SUPFAM" id="SSF55874">
    <property type="entry name" value="ATPase domain of HSP90 chaperone/DNA topoisomerase II/histidine kinase"/>
    <property type="match status" value="1"/>
</dbReference>
<proteinExistence type="predicted"/>
<feature type="coiled-coil region" evidence="13">
    <location>
        <begin position="54"/>
        <end position="115"/>
    </location>
</feature>